<dbReference type="PANTHER" id="PTHR43015:SF1">
    <property type="entry name" value="D-RIBITOL-5-PHOSPHATE CYTIDYLYLTRANSFERASE"/>
    <property type="match status" value="1"/>
</dbReference>
<dbReference type="PANTHER" id="PTHR43015">
    <property type="entry name" value="D-RIBITOL-5-PHOSPHATE CYTIDYLYLTRANSFERASE"/>
    <property type="match status" value="1"/>
</dbReference>
<evidence type="ECO:0000256" key="2">
    <source>
        <dbReference type="ARBA" id="ARBA00022679"/>
    </source>
</evidence>
<evidence type="ECO:0000256" key="3">
    <source>
        <dbReference type="ARBA" id="ARBA00022695"/>
    </source>
</evidence>
<dbReference type="Proteomes" id="UP000014500">
    <property type="component" value="Unassembled WGS sequence"/>
</dbReference>
<dbReference type="eggNOG" id="ENOG502QUUE">
    <property type="taxonomic scope" value="Eukaryota"/>
</dbReference>
<comment type="similarity">
    <text evidence="1">Belongs to the IspD/TarI cytidylyltransferase family. IspD subfamily.</text>
</comment>
<evidence type="ECO:0000256" key="4">
    <source>
        <dbReference type="ARBA" id="ARBA00069967"/>
    </source>
</evidence>
<dbReference type="OMA" id="WINHIAV"/>
<dbReference type="Gene3D" id="3.90.550.10">
    <property type="entry name" value="Spore Coat Polysaccharide Biosynthesis Protein SpsA, Chain A"/>
    <property type="match status" value="1"/>
</dbReference>
<dbReference type="GO" id="GO:0035269">
    <property type="term" value="P:protein O-linked glycosylation via mannose"/>
    <property type="evidence" value="ECO:0007669"/>
    <property type="project" value="TreeGrafter"/>
</dbReference>
<keyword evidence="3" id="KW-0548">Nucleotidyltransferase</keyword>
<reference evidence="6" key="1">
    <citation type="submission" date="2011-05" db="EMBL/GenBank/DDBJ databases">
        <authorList>
            <person name="Richards S.R."/>
            <person name="Qu J."/>
            <person name="Jiang H."/>
            <person name="Jhangiani S.N."/>
            <person name="Agravi P."/>
            <person name="Goodspeed R."/>
            <person name="Gross S."/>
            <person name="Mandapat C."/>
            <person name="Jackson L."/>
            <person name="Mathew T."/>
            <person name="Pu L."/>
            <person name="Thornton R."/>
            <person name="Saada N."/>
            <person name="Wilczek-Boney K.B."/>
            <person name="Lee S."/>
            <person name="Kovar C."/>
            <person name="Wu Y."/>
            <person name="Scherer S.E."/>
            <person name="Worley K.C."/>
            <person name="Muzny D.M."/>
            <person name="Gibbs R."/>
        </authorList>
    </citation>
    <scope>NUCLEOTIDE SEQUENCE</scope>
    <source>
        <strain evidence="6">Brora</strain>
    </source>
</reference>
<keyword evidence="6" id="KW-1185">Reference proteome</keyword>
<sequence length="395" mass="44499">MDISEAFKNLKISVVLPAGGTGERIGIKPSKQFYQIEGKPLLCYSIESFERLSWINHIAVAVASDLIDQTKVICQQYKKVRVVVGGDTRHQSIAAGIKNLKLDLSLCLTDPDVAIIHDAVRPLVPLDVLVRVVIAARDYKAAGPICPLTSTVISKNENEVLDTCLDRSKYFASEMPQAFDYNVILEAYDKCSKYDFEFGTECLHLVDKYCDVKAKLVNGSPDLWKVTYKKDLYAAEALLKMEANCYLHFGTVCKNLSDKITSKLKSKISLCNEVLESPNCIIFHLNCFLSSENLNCCIPEIYSTSPHTPKRMINVLCVEKLGVESLTFEAIENYAKKFESTDKICFTVWKRSKDWSDKIITRMTDLFTDLLQLPYQNLCGQLFKDIAYVSQSNTV</sequence>
<dbReference type="InterPro" id="IPR034683">
    <property type="entry name" value="IspD/TarI"/>
</dbReference>
<dbReference type="AlphaFoldDB" id="T1ISS1"/>
<reference evidence="5" key="2">
    <citation type="submission" date="2015-02" db="UniProtKB">
        <authorList>
            <consortium name="EnsemblMetazoa"/>
        </authorList>
    </citation>
    <scope>IDENTIFICATION</scope>
</reference>
<dbReference type="FunFam" id="3.90.550.10:FF:000003">
    <property type="entry name" value="2-C-methyl-D-erythritol 4-phosphate cytidylyltransferase"/>
    <property type="match status" value="1"/>
</dbReference>
<name>T1ISS1_STRMM</name>
<organism evidence="5 6">
    <name type="scientific">Strigamia maritima</name>
    <name type="common">European centipede</name>
    <name type="synonym">Geophilus maritimus</name>
    <dbReference type="NCBI Taxonomy" id="126957"/>
    <lineage>
        <taxon>Eukaryota</taxon>
        <taxon>Metazoa</taxon>
        <taxon>Ecdysozoa</taxon>
        <taxon>Arthropoda</taxon>
        <taxon>Myriapoda</taxon>
        <taxon>Chilopoda</taxon>
        <taxon>Pleurostigmophora</taxon>
        <taxon>Geophilomorpha</taxon>
        <taxon>Linotaeniidae</taxon>
        <taxon>Strigamia</taxon>
    </lineage>
</organism>
<evidence type="ECO:0000256" key="1">
    <source>
        <dbReference type="ARBA" id="ARBA00009789"/>
    </source>
</evidence>
<dbReference type="GO" id="GO:0050518">
    <property type="term" value="F:2-C-methyl-D-erythritol 4-phosphate cytidylyltransferase activity"/>
    <property type="evidence" value="ECO:0007669"/>
    <property type="project" value="UniProtKB-ARBA"/>
</dbReference>
<dbReference type="STRING" id="126957.T1ISS1"/>
<dbReference type="HOGENOM" id="CLU_033636_0_0_1"/>
<dbReference type="SUPFAM" id="SSF53448">
    <property type="entry name" value="Nucleotide-diphospho-sugar transferases"/>
    <property type="match status" value="1"/>
</dbReference>
<dbReference type="PhylomeDB" id="T1ISS1"/>
<evidence type="ECO:0000313" key="6">
    <source>
        <dbReference type="Proteomes" id="UP000014500"/>
    </source>
</evidence>
<evidence type="ECO:0000313" key="5">
    <source>
        <dbReference type="EnsemblMetazoa" id="SMAR004155-PA"/>
    </source>
</evidence>
<proteinExistence type="inferred from homology"/>
<dbReference type="EnsemblMetazoa" id="SMAR004155-RA">
    <property type="protein sequence ID" value="SMAR004155-PA"/>
    <property type="gene ID" value="SMAR004155"/>
</dbReference>
<dbReference type="Pfam" id="PF01128">
    <property type="entry name" value="IspD"/>
    <property type="match status" value="1"/>
</dbReference>
<dbReference type="InterPro" id="IPR029044">
    <property type="entry name" value="Nucleotide-diphossugar_trans"/>
</dbReference>
<keyword evidence="2" id="KW-0808">Transferase</keyword>
<dbReference type="GO" id="GO:0047349">
    <property type="term" value="F:D-ribitol-5-phosphate cytidylyltransferase activity"/>
    <property type="evidence" value="ECO:0007669"/>
    <property type="project" value="TreeGrafter"/>
</dbReference>
<protein>
    <recommendedName>
        <fullName evidence="4">2-C-methyl-D-erythritol 4-phosphate cytidylyltransferase, chloroplastic</fullName>
    </recommendedName>
</protein>
<accession>T1ISS1</accession>
<dbReference type="EMBL" id="JH431446">
    <property type="status" value="NOT_ANNOTATED_CDS"/>
    <property type="molecule type" value="Genomic_DNA"/>
</dbReference>
<dbReference type="GO" id="GO:0005829">
    <property type="term" value="C:cytosol"/>
    <property type="evidence" value="ECO:0007669"/>
    <property type="project" value="TreeGrafter"/>
</dbReference>
<dbReference type="CDD" id="cd02516">
    <property type="entry name" value="CDP-ME_synthetase"/>
    <property type="match status" value="1"/>
</dbReference>